<gene>
    <name evidence="1" type="ORF">I4F81_007452</name>
</gene>
<proteinExistence type="predicted"/>
<accession>A0ACC3C3N0</accession>
<organism evidence="1 2">
    <name type="scientific">Pyropia yezoensis</name>
    <name type="common">Susabi-nori</name>
    <name type="synonym">Porphyra yezoensis</name>
    <dbReference type="NCBI Taxonomy" id="2788"/>
    <lineage>
        <taxon>Eukaryota</taxon>
        <taxon>Rhodophyta</taxon>
        <taxon>Bangiophyceae</taxon>
        <taxon>Bangiales</taxon>
        <taxon>Bangiaceae</taxon>
        <taxon>Pyropia</taxon>
    </lineage>
</organism>
<evidence type="ECO:0000313" key="1">
    <source>
        <dbReference type="EMBL" id="KAK1864916.1"/>
    </source>
</evidence>
<dbReference type="EMBL" id="CM020619">
    <property type="protein sequence ID" value="KAK1864916.1"/>
    <property type="molecule type" value="Genomic_DNA"/>
</dbReference>
<protein>
    <submittedName>
        <fullName evidence="1">Uncharacterized protein</fullName>
    </submittedName>
</protein>
<dbReference type="Proteomes" id="UP000798662">
    <property type="component" value="Chromosome 2"/>
</dbReference>
<comment type="caution">
    <text evidence="1">The sequence shown here is derived from an EMBL/GenBank/DDBJ whole genome shotgun (WGS) entry which is preliminary data.</text>
</comment>
<evidence type="ECO:0000313" key="2">
    <source>
        <dbReference type="Proteomes" id="UP000798662"/>
    </source>
</evidence>
<sequence>MWFGNESSRSVLWVILIGVTICGDACAVCLFEPEDGESVRRLPCSHLYHAHCIEAWAARNNRCPLYYVEPRLAGGGPPPPPGLAAALGLPGRGEGGGVE</sequence>
<reference evidence="1" key="1">
    <citation type="submission" date="2019-11" db="EMBL/GenBank/DDBJ databases">
        <title>Nori genome reveals adaptations in red seaweeds to the harsh intertidal environment.</title>
        <authorList>
            <person name="Wang D."/>
            <person name="Mao Y."/>
        </authorList>
    </citation>
    <scope>NUCLEOTIDE SEQUENCE</scope>
    <source>
        <tissue evidence="1">Gametophyte</tissue>
    </source>
</reference>
<name>A0ACC3C3N0_PYRYE</name>
<keyword evidence="2" id="KW-1185">Reference proteome</keyword>